<feature type="domain" description="Guanylate cyclase" evidence="4">
    <location>
        <begin position="19"/>
        <end position="42"/>
    </location>
</feature>
<keyword evidence="1" id="KW-0547">Nucleotide-binding</keyword>
<keyword evidence="2 3" id="KW-0456">Lyase</keyword>
<organism evidence="5 6">
    <name type="scientific">Eumeta variegata</name>
    <name type="common">Bagworm moth</name>
    <name type="synonym">Eumeta japonica</name>
    <dbReference type="NCBI Taxonomy" id="151549"/>
    <lineage>
        <taxon>Eukaryota</taxon>
        <taxon>Metazoa</taxon>
        <taxon>Ecdysozoa</taxon>
        <taxon>Arthropoda</taxon>
        <taxon>Hexapoda</taxon>
        <taxon>Insecta</taxon>
        <taxon>Pterygota</taxon>
        <taxon>Neoptera</taxon>
        <taxon>Endopterygota</taxon>
        <taxon>Lepidoptera</taxon>
        <taxon>Glossata</taxon>
        <taxon>Ditrysia</taxon>
        <taxon>Tineoidea</taxon>
        <taxon>Psychidae</taxon>
        <taxon>Oiketicinae</taxon>
        <taxon>Eumeta</taxon>
    </lineage>
</organism>
<name>A0A4C1TGL3_EUMVA</name>
<dbReference type="EMBL" id="BGZK01005259">
    <property type="protein sequence ID" value="GBP13255.1"/>
    <property type="molecule type" value="Genomic_DNA"/>
</dbReference>
<dbReference type="InterPro" id="IPR001054">
    <property type="entry name" value="A/G_cyclase"/>
</dbReference>
<dbReference type="InterPro" id="IPR029787">
    <property type="entry name" value="Nucleotide_cyclase"/>
</dbReference>
<gene>
    <name evidence="5" type="primary">Gycalpha99B</name>
    <name evidence="5" type="ORF">EVAR_72903_1</name>
</gene>
<sequence length="86" mass="9665">MANKSKCVLVCTPAQCWRGVVGRKMPRYCLFGHNVTIANKFESGGEACKIMSALQRETTRPSVCPKNFLMLAMEPAILEKYRHPYG</sequence>
<evidence type="ECO:0000313" key="6">
    <source>
        <dbReference type="Proteomes" id="UP000299102"/>
    </source>
</evidence>
<proteinExistence type="inferred from homology"/>
<dbReference type="PROSITE" id="PS00452">
    <property type="entry name" value="GUANYLATE_CYCLASE_1"/>
    <property type="match status" value="1"/>
</dbReference>
<accession>A0A4C1TGL3</accession>
<comment type="similarity">
    <text evidence="3">Belongs to the adenylyl cyclase class-4/guanylyl cyclase family.</text>
</comment>
<dbReference type="Gene3D" id="3.30.70.1230">
    <property type="entry name" value="Nucleotide cyclase"/>
    <property type="match status" value="1"/>
</dbReference>
<reference evidence="5 6" key="1">
    <citation type="journal article" date="2019" name="Commun. Biol.">
        <title>The bagworm genome reveals a unique fibroin gene that provides high tensile strength.</title>
        <authorList>
            <person name="Kono N."/>
            <person name="Nakamura H."/>
            <person name="Ohtoshi R."/>
            <person name="Tomita M."/>
            <person name="Numata K."/>
            <person name="Arakawa K."/>
        </authorList>
    </citation>
    <scope>NUCLEOTIDE SEQUENCE [LARGE SCALE GENOMIC DNA]</scope>
</reference>
<dbReference type="GO" id="GO:0009190">
    <property type="term" value="P:cyclic nucleotide biosynthetic process"/>
    <property type="evidence" value="ECO:0007669"/>
    <property type="project" value="InterPro"/>
</dbReference>
<keyword evidence="6" id="KW-1185">Reference proteome</keyword>
<evidence type="ECO:0000256" key="1">
    <source>
        <dbReference type="ARBA" id="ARBA00022741"/>
    </source>
</evidence>
<dbReference type="AlphaFoldDB" id="A0A4C1TGL3"/>
<protein>
    <submittedName>
        <fullName evidence="5">Head-specific guanylate cyclase</fullName>
    </submittedName>
</protein>
<dbReference type="GO" id="GO:0000166">
    <property type="term" value="F:nucleotide binding"/>
    <property type="evidence" value="ECO:0007669"/>
    <property type="project" value="UniProtKB-KW"/>
</dbReference>
<dbReference type="Proteomes" id="UP000299102">
    <property type="component" value="Unassembled WGS sequence"/>
</dbReference>
<dbReference type="STRING" id="151549.A0A4C1TGL3"/>
<dbReference type="OrthoDB" id="6127067at2759"/>
<evidence type="ECO:0000256" key="2">
    <source>
        <dbReference type="ARBA" id="ARBA00023239"/>
    </source>
</evidence>
<evidence type="ECO:0000259" key="4">
    <source>
        <dbReference type="PROSITE" id="PS50125"/>
    </source>
</evidence>
<dbReference type="InterPro" id="IPR018297">
    <property type="entry name" value="A/G_cyclase_CS"/>
</dbReference>
<comment type="caution">
    <text evidence="5">The sequence shown here is derived from an EMBL/GenBank/DDBJ whole genome shotgun (WGS) entry which is preliminary data.</text>
</comment>
<dbReference type="GO" id="GO:0009975">
    <property type="term" value="F:cyclase activity"/>
    <property type="evidence" value="ECO:0007669"/>
    <property type="project" value="UniProtKB-ARBA"/>
</dbReference>
<evidence type="ECO:0000256" key="3">
    <source>
        <dbReference type="RuleBase" id="RU000405"/>
    </source>
</evidence>
<dbReference type="SUPFAM" id="SSF55073">
    <property type="entry name" value="Nucleotide cyclase"/>
    <property type="match status" value="1"/>
</dbReference>
<dbReference type="GO" id="GO:0016849">
    <property type="term" value="F:phosphorus-oxygen lyase activity"/>
    <property type="evidence" value="ECO:0007669"/>
    <property type="project" value="InterPro"/>
</dbReference>
<evidence type="ECO:0000313" key="5">
    <source>
        <dbReference type="EMBL" id="GBP13255.1"/>
    </source>
</evidence>
<dbReference type="GO" id="GO:0035556">
    <property type="term" value="P:intracellular signal transduction"/>
    <property type="evidence" value="ECO:0007669"/>
    <property type="project" value="InterPro"/>
</dbReference>
<dbReference type="PROSITE" id="PS50125">
    <property type="entry name" value="GUANYLATE_CYCLASE_2"/>
    <property type="match status" value="1"/>
</dbReference>
<dbReference type="Pfam" id="PF00211">
    <property type="entry name" value="Guanylate_cyc"/>
    <property type="match status" value="1"/>
</dbReference>